<dbReference type="SUPFAM" id="SSF53067">
    <property type="entry name" value="Actin-like ATPase domain"/>
    <property type="match status" value="1"/>
</dbReference>
<dbReference type="Pfam" id="PF00480">
    <property type="entry name" value="ROK"/>
    <property type="match status" value="1"/>
</dbReference>
<sequence length="275" mass="29852">MYLVFDIGGTNMRIAVSSDGKTLTATKTILTPKDFNQGIQHLKQAADELSQGQKIQAIAGGVAVVFDGQRQTLIKSAHLPNWVGKPLLVELKRMFDCPIFLQNEAALEGLGEAVLGSGKDKKLVVLITVGTGVGGVKIVNGRFDDNLLGFEPGHQIIVPDGEECTCGGKGHLEAYVGGSYLEKRYGQKAKNIKDPQIWDRIAKYLAIGLYNSSVHWSPEVIILGGSVVKSIPLESVRNYLQEFSTIFPQMPELKLVTLGDEAGLIGALEYLKQQM</sequence>
<evidence type="ECO:0000313" key="2">
    <source>
        <dbReference type="EMBL" id="OGE43744.1"/>
    </source>
</evidence>
<evidence type="ECO:0008006" key="4">
    <source>
        <dbReference type="Google" id="ProtNLM"/>
    </source>
</evidence>
<dbReference type="InterPro" id="IPR043129">
    <property type="entry name" value="ATPase_NBD"/>
</dbReference>
<evidence type="ECO:0000256" key="1">
    <source>
        <dbReference type="ARBA" id="ARBA00006479"/>
    </source>
</evidence>
<dbReference type="InterPro" id="IPR000600">
    <property type="entry name" value="ROK"/>
</dbReference>
<dbReference type="Gene3D" id="3.30.420.40">
    <property type="match status" value="2"/>
</dbReference>
<comment type="similarity">
    <text evidence="1">Belongs to the ROK (NagC/XylR) family.</text>
</comment>
<dbReference type="PANTHER" id="PTHR18964">
    <property type="entry name" value="ROK (REPRESSOR, ORF, KINASE) FAMILY"/>
    <property type="match status" value="1"/>
</dbReference>
<accession>A0A1F5KSD6</accession>
<dbReference type="STRING" id="1797785.A3B45_04015"/>
<comment type="caution">
    <text evidence="2">The sequence shown here is derived from an EMBL/GenBank/DDBJ whole genome shotgun (WGS) entry which is preliminary data.</text>
</comment>
<dbReference type="AlphaFoldDB" id="A0A1F5KSD6"/>
<evidence type="ECO:0000313" key="3">
    <source>
        <dbReference type="Proteomes" id="UP000178565"/>
    </source>
</evidence>
<protein>
    <recommendedName>
        <fullName evidence="4">Glucokinase</fullName>
    </recommendedName>
</protein>
<proteinExistence type="inferred from homology"/>
<organism evidence="2 3">
    <name type="scientific">Candidatus Daviesbacteria bacterium RIFCSPLOWO2_01_FULL_39_12</name>
    <dbReference type="NCBI Taxonomy" id="1797785"/>
    <lineage>
        <taxon>Bacteria</taxon>
        <taxon>Candidatus Daviesiibacteriota</taxon>
    </lineage>
</organism>
<dbReference type="PANTHER" id="PTHR18964:SF149">
    <property type="entry name" value="BIFUNCTIONAL UDP-N-ACETYLGLUCOSAMINE 2-EPIMERASE_N-ACETYLMANNOSAMINE KINASE"/>
    <property type="match status" value="1"/>
</dbReference>
<dbReference type="EMBL" id="MFDM01000013">
    <property type="protein sequence ID" value="OGE43744.1"/>
    <property type="molecule type" value="Genomic_DNA"/>
</dbReference>
<name>A0A1F5KSD6_9BACT</name>
<dbReference type="Proteomes" id="UP000178565">
    <property type="component" value="Unassembled WGS sequence"/>
</dbReference>
<reference evidence="2 3" key="1">
    <citation type="journal article" date="2016" name="Nat. Commun.">
        <title>Thousands of microbial genomes shed light on interconnected biogeochemical processes in an aquifer system.</title>
        <authorList>
            <person name="Anantharaman K."/>
            <person name="Brown C.T."/>
            <person name="Hug L.A."/>
            <person name="Sharon I."/>
            <person name="Castelle C.J."/>
            <person name="Probst A.J."/>
            <person name="Thomas B.C."/>
            <person name="Singh A."/>
            <person name="Wilkins M.J."/>
            <person name="Karaoz U."/>
            <person name="Brodie E.L."/>
            <person name="Williams K.H."/>
            <person name="Hubbard S.S."/>
            <person name="Banfield J.F."/>
        </authorList>
    </citation>
    <scope>NUCLEOTIDE SEQUENCE [LARGE SCALE GENOMIC DNA]</scope>
</reference>
<gene>
    <name evidence="2" type="ORF">A3B45_04015</name>
</gene>